<feature type="domain" description="HNH nuclease" evidence="1">
    <location>
        <begin position="247"/>
        <end position="309"/>
    </location>
</feature>
<organism evidence="2 3">
    <name type="scientific">Orbilia blumenaviensis</name>
    <dbReference type="NCBI Taxonomy" id="1796055"/>
    <lineage>
        <taxon>Eukaryota</taxon>
        <taxon>Fungi</taxon>
        <taxon>Dikarya</taxon>
        <taxon>Ascomycota</taxon>
        <taxon>Pezizomycotina</taxon>
        <taxon>Orbiliomycetes</taxon>
        <taxon>Orbiliales</taxon>
        <taxon>Orbiliaceae</taxon>
        <taxon>Orbilia</taxon>
    </lineage>
</organism>
<sequence length="424" mass="47165">MENGPSQPGTPALEILRPGLSPSGSHENHVFNTNPVLSLADVFRHITAKAAGIDINHPDPDTLPDGWLHAPANIFKTNAESEYVESFEYSGHRISVLHLVYALLTYGLQPNILALELLKKQLKDRKVRDLMRTFFRMKGRPMNDQDLQLQLKIAHTWGAVVDGLFGVAAFGQEMKGWASKYFAGLLVPIVAAKGTPSSNGTATGNRTQAALRELCLKRDGHMTVIGRVWNRFWPKDVVPPPRTELWDYGALKACHIIPHGSPESLNLRELLVNFSGDSFIVDMINHTSNALMLTTQFHSSFRRFEWSIEAKPVDGNEGDNWKYVFRKFNPYLPRALDQHADGEEVLFGGKDGNIPSPNPELLNVYTALARVANASGAAEAIDLILRDEEEMRERGLTGRSWGKVGQNYLVRQLERLSAGGQTPL</sequence>
<keyword evidence="3" id="KW-1185">Reference proteome</keyword>
<reference evidence="2 3" key="1">
    <citation type="submission" date="2019-10" db="EMBL/GenBank/DDBJ databases">
        <authorList>
            <person name="Palmer J.M."/>
        </authorList>
    </citation>
    <scope>NUCLEOTIDE SEQUENCE [LARGE SCALE GENOMIC DNA]</scope>
    <source>
        <strain evidence="2 3">TWF730</strain>
    </source>
</reference>
<evidence type="ECO:0000313" key="3">
    <source>
        <dbReference type="Proteomes" id="UP001373714"/>
    </source>
</evidence>
<evidence type="ECO:0000313" key="2">
    <source>
        <dbReference type="EMBL" id="KAK6360674.1"/>
    </source>
</evidence>
<dbReference type="AlphaFoldDB" id="A0AAV9VHX0"/>
<evidence type="ECO:0000259" key="1">
    <source>
        <dbReference type="Pfam" id="PF13391"/>
    </source>
</evidence>
<accession>A0AAV9VHX0</accession>
<gene>
    <name evidence="2" type="ORF">TWF730_006808</name>
</gene>
<dbReference type="InterPro" id="IPR003615">
    <property type="entry name" value="HNH_nuc"/>
</dbReference>
<name>A0AAV9VHX0_9PEZI</name>
<protein>
    <recommendedName>
        <fullName evidence="1">HNH nuclease domain-containing protein</fullName>
    </recommendedName>
</protein>
<dbReference type="Proteomes" id="UP001373714">
    <property type="component" value="Unassembled WGS sequence"/>
</dbReference>
<comment type="caution">
    <text evidence="2">The sequence shown here is derived from an EMBL/GenBank/DDBJ whole genome shotgun (WGS) entry which is preliminary data.</text>
</comment>
<proteinExistence type="predicted"/>
<dbReference type="EMBL" id="JAVHNS010000003">
    <property type="protein sequence ID" value="KAK6360674.1"/>
    <property type="molecule type" value="Genomic_DNA"/>
</dbReference>
<dbReference type="Pfam" id="PF13391">
    <property type="entry name" value="HNH_2"/>
    <property type="match status" value="1"/>
</dbReference>